<reference evidence="2" key="3">
    <citation type="submission" date="2020-04" db="EMBL/GenBank/DDBJ databases">
        <authorList>
            <person name="Tanveer F."/>
            <person name="Xie Y."/>
            <person name="Shinwari Z.K."/>
        </authorList>
    </citation>
    <scope>NUCLEOTIDE SEQUENCE</scope>
    <source>
        <strain evidence="2">MOSEL-ME25</strain>
    </source>
</reference>
<keyword evidence="4" id="KW-1185">Reference proteome</keyword>
<reference evidence="1 3" key="1">
    <citation type="submission" date="2015-01" db="EMBL/GenBank/DDBJ databases">
        <title>Genome sequences of high lactate-tolerant strain Salinicoccus roseus W12 with industrial interest.</title>
        <authorList>
            <person name="Wang H."/>
            <person name="Yu B."/>
        </authorList>
    </citation>
    <scope>NUCLEOTIDE SEQUENCE [LARGE SCALE GENOMIC DNA]</scope>
    <source>
        <strain evidence="1 3">W12</strain>
    </source>
</reference>
<evidence type="ECO:0000313" key="4">
    <source>
        <dbReference type="Proteomes" id="UP000527860"/>
    </source>
</evidence>
<dbReference type="Proteomes" id="UP000031546">
    <property type="component" value="Unassembled WGS sequence"/>
</dbReference>
<dbReference type="EMBL" id="JABEVU030000001">
    <property type="protein sequence ID" value="MDB0581246.1"/>
    <property type="molecule type" value="Genomic_DNA"/>
</dbReference>
<dbReference type="Proteomes" id="UP000527860">
    <property type="component" value="Unassembled WGS sequence"/>
</dbReference>
<evidence type="ECO:0000313" key="1">
    <source>
        <dbReference type="EMBL" id="KIH69949.1"/>
    </source>
</evidence>
<dbReference type="EMBL" id="JXII01000009">
    <property type="protein sequence ID" value="KIH69949.1"/>
    <property type="molecule type" value="Genomic_DNA"/>
</dbReference>
<sequence>MTLTGQKTSYYVARTKDDGSEDTLVRTNTFTGYPGGANGFDNADVYQTYGAADEMAKWLNGAPTFVKQDYDYYVIQKDEDSFRLDAEGNKVDVVEDYPTEEPTT</sequence>
<comment type="caution">
    <text evidence="1">The sequence shown here is derived from an EMBL/GenBank/DDBJ whole genome shotgun (WGS) entry which is preliminary data.</text>
</comment>
<evidence type="ECO:0000313" key="3">
    <source>
        <dbReference type="Proteomes" id="UP000031546"/>
    </source>
</evidence>
<organism evidence="1 3">
    <name type="scientific">Salinicoccus roseus</name>
    <dbReference type="NCBI Taxonomy" id="45670"/>
    <lineage>
        <taxon>Bacteria</taxon>
        <taxon>Bacillati</taxon>
        <taxon>Bacillota</taxon>
        <taxon>Bacilli</taxon>
        <taxon>Bacillales</taxon>
        <taxon>Staphylococcaceae</taxon>
        <taxon>Salinicoccus</taxon>
    </lineage>
</organism>
<reference evidence="4" key="2">
    <citation type="submission" date="2020-04" db="EMBL/GenBank/DDBJ databases">
        <title>Genome analysis and biological profiling of marine Cellulosimicrobium funkei MOSEL-ME6.</title>
        <authorList>
            <person name="Tanveer F."/>
            <person name="Xie Y."/>
            <person name="Shinwari Z.K."/>
        </authorList>
    </citation>
    <scope>NUCLEOTIDE SEQUENCE [LARGE SCALE GENOMIC DNA]</scope>
    <source>
        <strain evidence="4">MOSEL-ME25</strain>
    </source>
</reference>
<proteinExistence type="predicted"/>
<accession>A0A0C2HE80</accession>
<gene>
    <name evidence="2" type="ORF">F7P68_0012005</name>
    <name evidence="1" type="ORF">SN16_10585</name>
</gene>
<dbReference type="RefSeq" id="WP_040106590.1">
    <property type="nucleotide sequence ID" value="NZ_JABEVU030000001.1"/>
</dbReference>
<name>A0A0C2HE80_9STAP</name>
<protein>
    <submittedName>
        <fullName evidence="1">Uncharacterized protein</fullName>
    </submittedName>
</protein>
<dbReference type="GeneID" id="77845999"/>
<reference evidence="2 4" key="4">
    <citation type="submission" date="2022-12" db="EMBL/GenBank/DDBJ databases">
        <title>Genome analysis and biological profiling of marine Salinicoccus roseus MOSEL-ME25.</title>
        <authorList>
            <person name="Mirza F.T."/>
            <person name="Xie Y."/>
            <person name="Shinwari Z.K."/>
        </authorList>
    </citation>
    <scope>NUCLEOTIDE SEQUENCE [LARGE SCALE GENOMIC DNA]</scope>
    <source>
        <strain evidence="2 4">MOSEL-ME25</strain>
    </source>
</reference>
<dbReference type="AlphaFoldDB" id="A0A0C2HE80"/>
<dbReference type="STRING" id="45670.SN16_10585"/>
<evidence type="ECO:0000313" key="2">
    <source>
        <dbReference type="EMBL" id="MDB0581246.1"/>
    </source>
</evidence>